<sequence>MVLPGSRVTPASTRSPAPDPPVGPPETDETAFTPPQPVRTKDNHLHQIDFVRLVTFAGVILDHVMMGPAAPQASSTVGGVEVFLRYTRYGFFALTGFVLTYQYRHRDLKVAPFLRRRFKLIGLPFVVWSLFYWLYGHYLGGGLTNIADTVRSAHDAALAGKSLVYDLITGTAWYHLYFLSVSMQIYLVFPIALWVLRRTWGRHRYLLAGSFAIHAVLLLMMVRPQHGIFTHGVVGLVWRHLEVTIFPYQFFILSGAIAAMHFEAFQSFARRRRAQVFAVGLVVVAATLGYFLWLVHHGEEMFRATNVFMLHNTFAYAAIIAMLYCLGTLWQERRTPGSVVARFMRTAADRSFGIYLAHAIALDVVQRYIVVDVRTNSAVVIVVDYLATVAVTILIVEALRRSPLSLVTTGRSMIDPAAQRVSRSAPVGLAAVVVGVALRYSVAPIAGTAILGTGVLLLVSAAWVAWRRRASTPAVA</sequence>
<evidence type="ECO:0000256" key="2">
    <source>
        <dbReference type="ARBA" id="ARBA00007400"/>
    </source>
</evidence>
<protein>
    <submittedName>
        <fullName evidence="10">Peptidoglycan/LPS O-acetylase OafA/YrhL, contains acyltransferase and SGNH-hydrolase domains</fullName>
    </submittedName>
</protein>
<feature type="transmembrane region" description="Helical" evidence="8">
    <location>
        <begin position="116"/>
        <end position="135"/>
    </location>
</feature>
<feature type="transmembrane region" description="Helical" evidence="8">
    <location>
        <begin position="86"/>
        <end position="104"/>
    </location>
</feature>
<organism evidence="10 11">
    <name type="scientific">Williamsia serinedens</name>
    <dbReference type="NCBI Taxonomy" id="391736"/>
    <lineage>
        <taxon>Bacteria</taxon>
        <taxon>Bacillati</taxon>
        <taxon>Actinomycetota</taxon>
        <taxon>Actinomycetes</taxon>
        <taxon>Mycobacteriales</taxon>
        <taxon>Nocardiaceae</taxon>
        <taxon>Williamsia</taxon>
    </lineage>
</organism>
<keyword evidence="3" id="KW-1003">Cell membrane</keyword>
<evidence type="ECO:0000313" key="10">
    <source>
        <dbReference type="EMBL" id="MCP2162867.1"/>
    </source>
</evidence>
<dbReference type="InterPro" id="IPR002656">
    <property type="entry name" value="Acyl_transf_3_dom"/>
</dbReference>
<dbReference type="PANTHER" id="PTHR40074">
    <property type="entry name" value="O-ACETYLTRANSFERASE WECH"/>
    <property type="match status" value="1"/>
</dbReference>
<feature type="transmembrane region" description="Helical" evidence="8">
    <location>
        <begin position="377"/>
        <end position="399"/>
    </location>
</feature>
<feature type="transmembrane region" description="Helical" evidence="8">
    <location>
        <begin position="274"/>
        <end position="293"/>
    </location>
</feature>
<evidence type="ECO:0000256" key="6">
    <source>
        <dbReference type="ARBA" id="ARBA00023136"/>
    </source>
</evidence>
<dbReference type="RefSeq" id="WP_253656437.1">
    <property type="nucleotide sequence ID" value="NZ_JAMTCG010000008.1"/>
</dbReference>
<feature type="transmembrane region" description="Helical" evidence="8">
    <location>
        <begin position="444"/>
        <end position="466"/>
    </location>
</feature>
<comment type="caution">
    <text evidence="10">The sequence shown here is derived from an EMBL/GenBank/DDBJ whole genome shotgun (WGS) entry which is preliminary data.</text>
</comment>
<evidence type="ECO:0000256" key="3">
    <source>
        <dbReference type="ARBA" id="ARBA00022475"/>
    </source>
</evidence>
<comment type="similarity">
    <text evidence="2">Belongs to the acyltransferase 3 family.</text>
</comment>
<feature type="transmembrane region" description="Helical" evidence="8">
    <location>
        <begin position="172"/>
        <end position="196"/>
    </location>
</feature>
<feature type="region of interest" description="Disordered" evidence="7">
    <location>
        <begin position="1"/>
        <end position="41"/>
    </location>
</feature>
<reference evidence="10 11" key="1">
    <citation type="submission" date="2022-06" db="EMBL/GenBank/DDBJ databases">
        <title>Genomic Encyclopedia of Archaeal and Bacterial Type Strains, Phase II (KMG-II): from individual species to whole genera.</title>
        <authorList>
            <person name="Goeker M."/>
        </authorList>
    </citation>
    <scope>NUCLEOTIDE SEQUENCE [LARGE SCALE GENOMIC DNA]</scope>
    <source>
        <strain evidence="10 11">DSM 45037</strain>
    </source>
</reference>
<feature type="domain" description="Acyltransferase 3" evidence="9">
    <location>
        <begin position="46"/>
        <end position="396"/>
    </location>
</feature>
<evidence type="ECO:0000256" key="8">
    <source>
        <dbReference type="SAM" id="Phobius"/>
    </source>
</evidence>
<feature type="transmembrane region" description="Helical" evidence="8">
    <location>
        <begin position="420"/>
        <end position="438"/>
    </location>
</feature>
<proteinExistence type="inferred from homology"/>
<dbReference type="Proteomes" id="UP001205740">
    <property type="component" value="Unassembled WGS sequence"/>
</dbReference>
<comment type="subcellular location">
    <subcellularLocation>
        <location evidence="1">Cell membrane</location>
        <topology evidence="1">Multi-pass membrane protein</topology>
    </subcellularLocation>
</comment>
<evidence type="ECO:0000256" key="7">
    <source>
        <dbReference type="SAM" id="MobiDB-lite"/>
    </source>
</evidence>
<gene>
    <name evidence="10" type="ORF">LX12_004079</name>
</gene>
<evidence type="ECO:0000256" key="1">
    <source>
        <dbReference type="ARBA" id="ARBA00004651"/>
    </source>
</evidence>
<evidence type="ECO:0000313" key="11">
    <source>
        <dbReference type="Proteomes" id="UP001205740"/>
    </source>
</evidence>
<feature type="transmembrane region" description="Helical" evidence="8">
    <location>
        <begin position="49"/>
        <end position="66"/>
    </location>
</feature>
<evidence type="ECO:0000256" key="5">
    <source>
        <dbReference type="ARBA" id="ARBA00022989"/>
    </source>
</evidence>
<keyword evidence="6 8" id="KW-0472">Membrane</keyword>
<dbReference type="GO" id="GO:0016746">
    <property type="term" value="F:acyltransferase activity"/>
    <property type="evidence" value="ECO:0007669"/>
    <property type="project" value="UniProtKB-KW"/>
</dbReference>
<keyword evidence="10" id="KW-0012">Acyltransferase</keyword>
<feature type="transmembrane region" description="Helical" evidence="8">
    <location>
        <begin position="352"/>
        <end position="371"/>
    </location>
</feature>
<dbReference type="PANTHER" id="PTHR40074:SF2">
    <property type="entry name" value="O-ACETYLTRANSFERASE WECH"/>
    <property type="match status" value="1"/>
</dbReference>
<evidence type="ECO:0000256" key="4">
    <source>
        <dbReference type="ARBA" id="ARBA00022692"/>
    </source>
</evidence>
<feature type="transmembrane region" description="Helical" evidence="8">
    <location>
        <begin position="243"/>
        <end position="262"/>
    </location>
</feature>
<feature type="transmembrane region" description="Helical" evidence="8">
    <location>
        <begin position="313"/>
        <end position="331"/>
    </location>
</feature>
<feature type="transmembrane region" description="Helical" evidence="8">
    <location>
        <begin position="205"/>
        <end position="223"/>
    </location>
</feature>
<name>A0ABT1H817_9NOCA</name>
<keyword evidence="4 8" id="KW-0812">Transmembrane</keyword>
<dbReference type="EMBL" id="JAMTCG010000008">
    <property type="protein sequence ID" value="MCP2162867.1"/>
    <property type="molecule type" value="Genomic_DNA"/>
</dbReference>
<keyword evidence="5 8" id="KW-1133">Transmembrane helix</keyword>
<accession>A0ABT1H817</accession>
<dbReference type="Pfam" id="PF01757">
    <property type="entry name" value="Acyl_transf_3"/>
    <property type="match status" value="1"/>
</dbReference>
<evidence type="ECO:0000259" key="9">
    <source>
        <dbReference type="Pfam" id="PF01757"/>
    </source>
</evidence>
<keyword evidence="10" id="KW-0808">Transferase</keyword>
<keyword evidence="11" id="KW-1185">Reference proteome</keyword>